<feature type="region of interest" description="Disordered" evidence="3">
    <location>
        <begin position="90"/>
        <end position="123"/>
    </location>
</feature>
<keyword evidence="6" id="KW-1185">Reference proteome</keyword>
<dbReference type="InterPro" id="IPR050797">
    <property type="entry name" value="Carb_Metab_Trans_Reg"/>
</dbReference>
<dbReference type="PROSITE" id="PS00463">
    <property type="entry name" value="ZN2_CY6_FUNGAL_1"/>
    <property type="match status" value="1"/>
</dbReference>
<dbReference type="GO" id="GO:0001080">
    <property type="term" value="P:nitrogen catabolite activation of transcription from RNA polymerase II promoter"/>
    <property type="evidence" value="ECO:0007669"/>
    <property type="project" value="TreeGrafter"/>
</dbReference>
<dbReference type="OMA" id="RMKIWWS"/>
<dbReference type="HOGENOM" id="CLU_009827_1_0_1"/>
<evidence type="ECO:0000259" key="4">
    <source>
        <dbReference type="PROSITE" id="PS50048"/>
    </source>
</evidence>
<evidence type="ECO:0000256" key="1">
    <source>
        <dbReference type="ARBA" id="ARBA00022723"/>
    </source>
</evidence>
<dbReference type="CDD" id="cd12148">
    <property type="entry name" value="fungal_TF_MHR"/>
    <property type="match status" value="1"/>
</dbReference>
<dbReference type="OrthoDB" id="3034343at2759"/>
<dbReference type="SUPFAM" id="SSF57701">
    <property type="entry name" value="Zn2/Cys6 DNA-binding domain"/>
    <property type="match status" value="1"/>
</dbReference>
<dbReference type="Pfam" id="PF04082">
    <property type="entry name" value="Fungal_trans"/>
    <property type="match status" value="1"/>
</dbReference>
<dbReference type="InterPro" id="IPR001138">
    <property type="entry name" value="Zn2Cys6_DnaBD"/>
</dbReference>
<dbReference type="CDD" id="cd00067">
    <property type="entry name" value="GAL4"/>
    <property type="match status" value="1"/>
</dbReference>
<dbReference type="InParanoid" id="A0A084QMV7"/>
<feature type="compositionally biased region" description="Pro residues" evidence="3">
    <location>
        <begin position="94"/>
        <end position="109"/>
    </location>
</feature>
<proteinExistence type="predicted"/>
<dbReference type="GO" id="GO:0005634">
    <property type="term" value="C:nucleus"/>
    <property type="evidence" value="ECO:0007669"/>
    <property type="project" value="TreeGrafter"/>
</dbReference>
<dbReference type="Proteomes" id="UP000028524">
    <property type="component" value="Unassembled WGS sequence"/>
</dbReference>
<dbReference type="InterPro" id="IPR007219">
    <property type="entry name" value="XnlR_reg_dom"/>
</dbReference>
<keyword evidence="1" id="KW-0479">Metal-binding</keyword>
<feature type="region of interest" description="Disordered" evidence="3">
    <location>
        <begin position="46"/>
        <end position="78"/>
    </location>
</feature>
<keyword evidence="2" id="KW-0539">Nucleus</keyword>
<sequence length="639" mass="71495">MPGEARTSKTGRLPPACIPCRRRKSRCHTEPGSSMCTTCRAHSSECFFPGDPRDQGNAQLTRRRRKGTAAPARQMPRPAEAITAALLDQDSHPLPLPPLPSPPPAPSPIPGSKVQESPLALASRDDQQQNLHIVGPAGRDDSQVLADYLAGFPGGTRSARMIVPVSAAHSRPVLFTMVDKRPVGTAEDRSVSAQKLVIIEKLLEPYIGLLVDEYFKKSNACLPLLDEDSFRRQFQDDKDQISPALLACLYAHSLIYWRHSPDLVLLRCPDTRFIWNLANEALYSELHLSPGMSIISALLLNVGGRPNTSLIGNGLMLGSAVSMAYSLGLNRSPLHWDIPQPEKYLRMKIWWALLVNDRWMSLAHGTPPHISRSHHDVPWPKMVYFCENEATDVQRRTASVYIALVGLSDVLDHHLQRIYQIHQDKDSTPGKLEASLNGWVDSLEGSTRLIVLRGTWLHIPGAANLRLAYLTTRLLQQRIELETEKQQSNTDEAQLSNKHTQARRTAEEILMLTQELQAEQLGDFWLSITAFTFPATVNFLLRCALDTEDSPQALAQSPFFQIAHSLMNVLRLYQEKYEWDIGNVCLAQHSDIINKILAGALSNEPQTSQSMQTPDFIMPDASIMDEFYPSLWDPLQNAW</sequence>
<dbReference type="GO" id="GO:0008270">
    <property type="term" value="F:zinc ion binding"/>
    <property type="evidence" value="ECO:0007669"/>
    <property type="project" value="InterPro"/>
</dbReference>
<organism evidence="5 6">
    <name type="scientific">Stachybotrys chlorohalonatus (strain IBT 40285)</name>
    <dbReference type="NCBI Taxonomy" id="1283841"/>
    <lineage>
        <taxon>Eukaryota</taxon>
        <taxon>Fungi</taxon>
        <taxon>Dikarya</taxon>
        <taxon>Ascomycota</taxon>
        <taxon>Pezizomycotina</taxon>
        <taxon>Sordariomycetes</taxon>
        <taxon>Hypocreomycetidae</taxon>
        <taxon>Hypocreales</taxon>
        <taxon>Stachybotryaceae</taxon>
        <taxon>Stachybotrys</taxon>
    </lineage>
</organism>
<dbReference type="InterPro" id="IPR036864">
    <property type="entry name" value="Zn2-C6_fun-type_DNA-bd_sf"/>
</dbReference>
<dbReference type="Gene3D" id="4.10.240.10">
    <property type="entry name" value="Zn(2)-C6 fungal-type DNA-binding domain"/>
    <property type="match status" value="1"/>
</dbReference>
<accession>A0A084QMV7</accession>
<dbReference type="SMART" id="SM00906">
    <property type="entry name" value="Fungal_trans"/>
    <property type="match status" value="1"/>
</dbReference>
<reference evidence="5 6" key="1">
    <citation type="journal article" date="2014" name="BMC Genomics">
        <title>Comparative genome sequencing reveals chemotype-specific gene clusters in the toxigenic black mold Stachybotrys.</title>
        <authorList>
            <person name="Semeiks J."/>
            <person name="Borek D."/>
            <person name="Otwinowski Z."/>
            <person name="Grishin N.V."/>
        </authorList>
    </citation>
    <scope>NUCLEOTIDE SEQUENCE [LARGE SCALE GENOMIC DNA]</scope>
    <source>
        <strain evidence="5 6">IBT 40285</strain>
    </source>
</reference>
<gene>
    <name evidence="5" type="ORF">S40285_02692</name>
</gene>
<dbReference type="Pfam" id="PF00172">
    <property type="entry name" value="Zn_clus"/>
    <property type="match status" value="1"/>
</dbReference>
<evidence type="ECO:0000256" key="2">
    <source>
        <dbReference type="ARBA" id="ARBA00023242"/>
    </source>
</evidence>
<dbReference type="GO" id="GO:0000981">
    <property type="term" value="F:DNA-binding transcription factor activity, RNA polymerase II-specific"/>
    <property type="evidence" value="ECO:0007669"/>
    <property type="project" value="InterPro"/>
</dbReference>
<protein>
    <recommendedName>
        <fullName evidence="4">Zn(2)-C6 fungal-type domain-containing protein</fullName>
    </recommendedName>
</protein>
<dbReference type="PROSITE" id="PS50048">
    <property type="entry name" value="ZN2_CY6_FUNGAL_2"/>
    <property type="match status" value="1"/>
</dbReference>
<name>A0A084QMV7_STAC4</name>
<feature type="domain" description="Zn(2)-C6 fungal-type" evidence="4">
    <location>
        <begin position="16"/>
        <end position="48"/>
    </location>
</feature>
<dbReference type="EMBL" id="KL660607">
    <property type="protein sequence ID" value="KFA65292.1"/>
    <property type="molecule type" value="Genomic_DNA"/>
</dbReference>
<dbReference type="SMART" id="SM00066">
    <property type="entry name" value="GAL4"/>
    <property type="match status" value="1"/>
</dbReference>
<dbReference type="PANTHER" id="PTHR31668:SF10">
    <property type="entry name" value="ZN(II)2CYS6 TRANSCRIPTION FACTOR (EUROFUNG)"/>
    <property type="match status" value="1"/>
</dbReference>
<evidence type="ECO:0000313" key="6">
    <source>
        <dbReference type="Proteomes" id="UP000028524"/>
    </source>
</evidence>
<dbReference type="GO" id="GO:0003677">
    <property type="term" value="F:DNA binding"/>
    <property type="evidence" value="ECO:0007669"/>
    <property type="project" value="InterPro"/>
</dbReference>
<dbReference type="AlphaFoldDB" id="A0A084QMV7"/>
<evidence type="ECO:0000313" key="5">
    <source>
        <dbReference type="EMBL" id="KFA65292.1"/>
    </source>
</evidence>
<evidence type="ECO:0000256" key="3">
    <source>
        <dbReference type="SAM" id="MobiDB-lite"/>
    </source>
</evidence>
<dbReference type="GO" id="GO:0006351">
    <property type="term" value="P:DNA-templated transcription"/>
    <property type="evidence" value="ECO:0007669"/>
    <property type="project" value="InterPro"/>
</dbReference>
<dbReference type="PANTHER" id="PTHR31668">
    <property type="entry name" value="GLUCOSE TRANSPORT TRANSCRIPTION REGULATOR RGT1-RELATED-RELATED"/>
    <property type="match status" value="1"/>
</dbReference>
<dbReference type="STRING" id="1283841.A0A084QMV7"/>